<gene>
    <name evidence="1" type="ORF">OFLC_LOCUS15668</name>
</gene>
<proteinExistence type="predicted"/>
<dbReference type="AlphaFoldDB" id="A0A183I7F6"/>
<keyword evidence="2" id="KW-1185">Reference proteome</keyword>
<dbReference type="InterPro" id="IPR010558">
    <property type="entry name" value="Ly-6-related"/>
</dbReference>
<reference evidence="3" key="1">
    <citation type="submission" date="2016-06" db="UniProtKB">
        <authorList>
            <consortium name="WormBaseParasite"/>
        </authorList>
    </citation>
    <scope>IDENTIFICATION</scope>
</reference>
<protein>
    <submittedName>
        <fullName evidence="1 3">Uncharacterized protein</fullName>
    </submittedName>
</protein>
<dbReference type="WBParaSite" id="OFLC_0001568101-mRNA-1">
    <property type="protein sequence ID" value="OFLC_0001568101-mRNA-1"/>
    <property type="gene ID" value="OFLC_0001568101"/>
</dbReference>
<dbReference type="STRING" id="387005.A0A183I7F6"/>
<evidence type="ECO:0000313" key="2">
    <source>
        <dbReference type="Proteomes" id="UP000267606"/>
    </source>
</evidence>
<reference evidence="1 2" key="2">
    <citation type="submission" date="2018-11" db="EMBL/GenBank/DDBJ databases">
        <authorList>
            <consortium name="Pathogen Informatics"/>
        </authorList>
    </citation>
    <scope>NUCLEOTIDE SEQUENCE [LARGE SCALE GENOMIC DNA]</scope>
</reference>
<evidence type="ECO:0000313" key="3">
    <source>
        <dbReference type="WBParaSite" id="OFLC_0001568101-mRNA-1"/>
    </source>
</evidence>
<name>A0A183I7F6_9BILA</name>
<dbReference type="Proteomes" id="UP000267606">
    <property type="component" value="Unassembled WGS sequence"/>
</dbReference>
<evidence type="ECO:0000313" key="1">
    <source>
        <dbReference type="EMBL" id="VDP23157.1"/>
    </source>
</evidence>
<dbReference type="EMBL" id="UZAJ01042583">
    <property type="protein sequence ID" value="VDP23157.1"/>
    <property type="molecule type" value="Genomic_DNA"/>
</dbReference>
<sequence length="73" mass="8330">MLNEVLKCYTCASTDYEPLFERFTAFRRSTNIPHFGEFCDSLVQLHAYAPLTKCSSTCVSIMEPQYFGGKCCK</sequence>
<dbReference type="Pfam" id="PF06579">
    <property type="entry name" value="Ly-6_related"/>
    <property type="match status" value="1"/>
</dbReference>
<organism evidence="3">
    <name type="scientific">Onchocerca flexuosa</name>
    <dbReference type="NCBI Taxonomy" id="387005"/>
    <lineage>
        <taxon>Eukaryota</taxon>
        <taxon>Metazoa</taxon>
        <taxon>Ecdysozoa</taxon>
        <taxon>Nematoda</taxon>
        <taxon>Chromadorea</taxon>
        <taxon>Rhabditida</taxon>
        <taxon>Spirurina</taxon>
        <taxon>Spiruromorpha</taxon>
        <taxon>Filarioidea</taxon>
        <taxon>Onchocercidae</taxon>
        <taxon>Onchocerca</taxon>
    </lineage>
</organism>
<accession>A0A183I7F6</accession>